<evidence type="ECO:0000313" key="13">
    <source>
        <dbReference type="EMBL" id="KJE91960.1"/>
    </source>
</evidence>
<evidence type="ECO:0000256" key="8">
    <source>
        <dbReference type="PIRNR" id="PIRNR037125"/>
    </source>
</evidence>
<dbReference type="CDD" id="cd09876">
    <property type="entry name" value="PIN_Nob1-like"/>
    <property type="match status" value="1"/>
</dbReference>
<evidence type="ECO:0000256" key="6">
    <source>
        <dbReference type="ARBA" id="ARBA00022833"/>
    </source>
</evidence>
<feature type="binding site" evidence="9">
    <location>
        <position position="348"/>
    </location>
    <ligand>
        <name>Zn(2+)</name>
        <dbReference type="ChEBI" id="CHEBI:29105"/>
    </ligand>
</feature>
<dbReference type="InParanoid" id="A0A0D2WMC8"/>
<dbReference type="Proteomes" id="UP000008743">
    <property type="component" value="Unassembled WGS sequence"/>
</dbReference>
<dbReference type="Gene3D" id="3.40.50.1010">
    <property type="entry name" value="5'-nuclease"/>
    <property type="match status" value="1"/>
</dbReference>
<evidence type="ECO:0000256" key="7">
    <source>
        <dbReference type="ARBA" id="ARBA00023242"/>
    </source>
</evidence>
<protein>
    <submittedName>
        <fullName evidence="13">Ribosome biogenesis protein Nob1</fullName>
    </submittedName>
</protein>
<evidence type="ECO:0000256" key="1">
    <source>
        <dbReference type="ARBA" id="ARBA00004123"/>
    </source>
</evidence>
<evidence type="ECO:0000256" key="4">
    <source>
        <dbReference type="ARBA" id="ARBA00022723"/>
    </source>
</evidence>
<feature type="binding site" evidence="9">
    <location>
        <position position="333"/>
    </location>
    <ligand>
        <name>Zn(2+)</name>
        <dbReference type="ChEBI" id="CHEBI:29105"/>
    </ligand>
</feature>
<dbReference type="InterPro" id="IPR017117">
    <property type="entry name" value="Nob1_euk"/>
</dbReference>
<feature type="compositionally biased region" description="Low complexity" evidence="10">
    <location>
        <begin position="181"/>
        <end position="217"/>
    </location>
</feature>
<evidence type="ECO:0000259" key="12">
    <source>
        <dbReference type="Pfam" id="PF17146"/>
    </source>
</evidence>
<keyword evidence="7 8" id="KW-0539">Nucleus</keyword>
<keyword evidence="5" id="KW-0378">Hydrolase</keyword>
<dbReference type="PhylomeDB" id="A0A0D2WMC8"/>
<dbReference type="STRING" id="595528.A0A0D2WMC8"/>
<dbReference type="Pfam" id="PF17146">
    <property type="entry name" value="PIN_6"/>
    <property type="match status" value="1"/>
</dbReference>
<evidence type="ECO:0000256" key="9">
    <source>
        <dbReference type="PIRSR" id="PIRSR037125-1"/>
    </source>
</evidence>
<dbReference type="OrthoDB" id="446759at2759"/>
<feature type="binding site" evidence="9">
    <location>
        <position position="345"/>
    </location>
    <ligand>
        <name>Zn(2+)</name>
        <dbReference type="ChEBI" id="CHEBI:29105"/>
    </ligand>
</feature>
<dbReference type="GO" id="GO:0046872">
    <property type="term" value="F:metal ion binding"/>
    <property type="evidence" value="ECO:0007669"/>
    <property type="project" value="UniProtKB-UniRule"/>
</dbReference>
<dbReference type="SUPFAM" id="SSF144206">
    <property type="entry name" value="NOB1 zinc finger-like"/>
    <property type="match status" value="1"/>
</dbReference>
<keyword evidence="14" id="KW-1185">Reference proteome</keyword>
<feature type="region of interest" description="Disordered" evidence="10">
    <location>
        <begin position="447"/>
        <end position="475"/>
    </location>
</feature>
<dbReference type="InterPro" id="IPR033411">
    <property type="entry name" value="Ribonuclease_PIN"/>
</dbReference>
<organism evidence="13 14">
    <name type="scientific">Capsaspora owczarzaki (strain ATCC 30864)</name>
    <dbReference type="NCBI Taxonomy" id="595528"/>
    <lineage>
        <taxon>Eukaryota</taxon>
        <taxon>Filasterea</taxon>
        <taxon>Capsaspora</taxon>
    </lineage>
</organism>
<dbReference type="FunFam" id="3.40.50.1010:FF:000020">
    <property type="entry name" value="20S-pre-rRNA D-site endonuclease NOB1"/>
    <property type="match status" value="1"/>
</dbReference>
<feature type="domain" description="Nin one binding (NOB1) Zn-ribbon-like" evidence="11">
    <location>
        <begin position="320"/>
        <end position="392"/>
    </location>
</feature>
<evidence type="ECO:0000256" key="3">
    <source>
        <dbReference type="ARBA" id="ARBA00022722"/>
    </source>
</evidence>
<dbReference type="Pfam" id="PF08772">
    <property type="entry name" value="Zn_ribbon_NOB1"/>
    <property type="match status" value="1"/>
</dbReference>
<dbReference type="GO" id="GO:0004521">
    <property type="term" value="F:RNA endonuclease activity"/>
    <property type="evidence" value="ECO:0007669"/>
    <property type="project" value="UniProtKB-UniRule"/>
</dbReference>
<dbReference type="eggNOG" id="KOG2463">
    <property type="taxonomic scope" value="Eukaryota"/>
</dbReference>
<dbReference type="InterPro" id="IPR014881">
    <property type="entry name" value="NOB1_Zn-bd"/>
</dbReference>
<evidence type="ECO:0000256" key="10">
    <source>
        <dbReference type="SAM" id="MobiDB-lite"/>
    </source>
</evidence>
<dbReference type="GO" id="GO:0030490">
    <property type="term" value="P:maturation of SSU-rRNA"/>
    <property type="evidence" value="ECO:0007669"/>
    <property type="project" value="TreeGrafter"/>
</dbReference>
<keyword evidence="4 8" id="KW-0479">Metal-binding</keyword>
<feature type="binding site" evidence="9">
    <location>
        <position position="330"/>
    </location>
    <ligand>
        <name>Zn(2+)</name>
        <dbReference type="ChEBI" id="CHEBI:29105"/>
    </ligand>
</feature>
<dbReference type="PIRSF" id="PIRSF037125">
    <property type="entry name" value="D-site_20S_pre-rRNA_nuclease"/>
    <property type="match status" value="1"/>
</dbReference>
<dbReference type="InterPro" id="IPR039907">
    <property type="entry name" value="NOB1"/>
</dbReference>
<feature type="compositionally biased region" description="Acidic residues" evidence="10">
    <location>
        <begin position="251"/>
        <end position="262"/>
    </location>
</feature>
<dbReference type="EMBL" id="KE346363">
    <property type="protein sequence ID" value="KJE91960.1"/>
    <property type="molecule type" value="Genomic_DNA"/>
</dbReference>
<dbReference type="PANTHER" id="PTHR12814:SF2">
    <property type="entry name" value="RNA-BINDING PROTEIN NOB1"/>
    <property type="match status" value="1"/>
</dbReference>
<accession>A0A0D2WMC8</accession>
<dbReference type="FunCoup" id="A0A0D2WMC8">
    <property type="interactions" value="356"/>
</dbReference>
<reference evidence="14" key="1">
    <citation type="submission" date="2011-02" db="EMBL/GenBank/DDBJ databases">
        <title>The Genome Sequence of Capsaspora owczarzaki ATCC 30864.</title>
        <authorList>
            <person name="Russ C."/>
            <person name="Cuomo C."/>
            <person name="Burger G."/>
            <person name="Gray M.W."/>
            <person name="Holland P.W.H."/>
            <person name="King N."/>
            <person name="Lang F.B.F."/>
            <person name="Roger A.J."/>
            <person name="Ruiz-Trillo I."/>
            <person name="Young S.K."/>
            <person name="Zeng Q."/>
            <person name="Gargeya S."/>
            <person name="Alvarado L."/>
            <person name="Berlin A."/>
            <person name="Chapman S.B."/>
            <person name="Chen Z."/>
            <person name="Freedman E."/>
            <person name="Gellesch M."/>
            <person name="Goldberg J."/>
            <person name="Griggs A."/>
            <person name="Gujja S."/>
            <person name="Heilman E."/>
            <person name="Heiman D."/>
            <person name="Howarth C."/>
            <person name="Mehta T."/>
            <person name="Neiman D."/>
            <person name="Pearson M."/>
            <person name="Roberts A."/>
            <person name="Saif S."/>
            <person name="Shea T."/>
            <person name="Shenoy N."/>
            <person name="Sisk P."/>
            <person name="Stolte C."/>
            <person name="Sykes S."/>
            <person name="White J."/>
            <person name="Yandava C."/>
            <person name="Haas B."/>
            <person name="Nusbaum C."/>
            <person name="Birren B."/>
        </authorList>
    </citation>
    <scope>NUCLEOTIDE SEQUENCE</scope>
    <source>
        <strain evidence="14">ATCC 30864</strain>
    </source>
</reference>
<dbReference type="GO" id="GO:0016787">
    <property type="term" value="F:hydrolase activity"/>
    <property type="evidence" value="ECO:0007669"/>
    <property type="project" value="UniProtKB-KW"/>
</dbReference>
<feature type="compositionally biased region" description="Low complexity" evidence="10">
    <location>
        <begin position="229"/>
        <end position="247"/>
    </location>
</feature>
<keyword evidence="3" id="KW-0540">Nuclease</keyword>
<dbReference type="PANTHER" id="PTHR12814">
    <property type="entry name" value="RNA-BINDING PROTEIN NOB1"/>
    <property type="match status" value="1"/>
</dbReference>
<evidence type="ECO:0000259" key="11">
    <source>
        <dbReference type="Pfam" id="PF08772"/>
    </source>
</evidence>
<dbReference type="GO" id="GO:0005737">
    <property type="term" value="C:cytoplasm"/>
    <property type="evidence" value="ECO:0007669"/>
    <property type="project" value="UniProtKB-ARBA"/>
</dbReference>
<keyword evidence="6 8" id="KW-0862">Zinc</keyword>
<feature type="compositionally biased region" description="Basic residues" evidence="10">
    <location>
        <begin position="464"/>
        <end position="475"/>
    </location>
</feature>
<comment type="similarity">
    <text evidence="2 8">Belongs to the NOB1 family.</text>
</comment>
<gene>
    <name evidence="13" type="ORF">CAOG_003005</name>
</gene>
<proteinExistence type="inferred from homology"/>
<evidence type="ECO:0000256" key="5">
    <source>
        <dbReference type="ARBA" id="ARBA00022801"/>
    </source>
</evidence>
<dbReference type="InterPro" id="IPR036283">
    <property type="entry name" value="NOB1_Zf-like_sf"/>
</dbReference>
<feature type="domain" description="Ribonuclease PIN" evidence="12">
    <location>
        <begin position="43"/>
        <end position="128"/>
    </location>
</feature>
<dbReference type="GO" id="GO:0030688">
    <property type="term" value="C:preribosome, small subunit precursor"/>
    <property type="evidence" value="ECO:0007669"/>
    <property type="project" value="TreeGrafter"/>
</dbReference>
<dbReference type="RefSeq" id="XP_004363844.1">
    <property type="nucleotide sequence ID" value="XM_004363787.2"/>
</dbReference>
<dbReference type="OMA" id="GYELECE"/>
<dbReference type="GO" id="GO:0031981">
    <property type="term" value="C:nuclear lumen"/>
    <property type="evidence" value="ECO:0007669"/>
    <property type="project" value="UniProtKB-ARBA"/>
</dbReference>
<feature type="region of interest" description="Disordered" evidence="10">
    <location>
        <begin position="181"/>
        <end position="266"/>
    </location>
</feature>
<name>A0A0D2WMC8_CAPO3</name>
<comment type="subcellular location">
    <subcellularLocation>
        <location evidence="1">Nucleus</location>
    </subcellularLocation>
</comment>
<evidence type="ECO:0000313" key="14">
    <source>
        <dbReference type="Proteomes" id="UP000008743"/>
    </source>
</evidence>
<dbReference type="Gene3D" id="6.20.210.10">
    <property type="entry name" value="Nin one binding (NOB1), Zn-ribbon-like"/>
    <property type="match status" value="1"/>
</dbReference>
<sequence>MSSSSASSSSSSFSAAAPAVSAAEVDPFAAAAASFDSAMVDVLVVDSAAFIKGAPLERMGREIYTLHEVVSELRDERTRERLQLPQLYTLKYRDPSDEAIAAVTSFASKTGDIRSLSQVDLKVMALTWMFEKERKGGVGHLRSEPTRDVRITSRPGPIVAAHAEHSGFYFPKKAGAAASAPATTSTSTDTAVEATPATSAAAAESAPCEPTSASAPTETPVESSEDAADATTSKDASSASSAETAASNPENAEEDDDEDDDAGWITPDNIHLANKAWNSTGAATATPEQVQVGCVTTDFAMQNVLIQMGLKVISLDGMLIRRTKQFVLKCHACFRTTDNMMKEFCPSCGNPTLRKISISVNDQGVITHHESPRGQKGITRGTIYSIPLPKGGRENKDLILREDQKERIARMGYSNHQTKLDKAATAQDFIATASPFAFIDVQARSAPGAQFGYGKRNPNVAKSKTGKRKKAANTR</sequence>
<evidence type="ECO:0000256" key="2">
    <source>
        <dbReference type="ARBA" id="ARBA00005858"/>
    </source>
</evidence>
<dbReference type="AlphaFoldDB" id="A0A0D2WMC8"/>